<keyword evidence="2" id="KW-1185">Reference proteome</keyword>
<evidence type="ECO:0000313" key="1">
    <source>
        <dbReference type="EMBL" id="EAY07392.1"/>
    </source>
</evidence>
<organism evidence="1 2">
    <name type="scientific">Trichomonas vaginalis (strain ATCC PRA-98 / G3)</name>
    <dbReference type="NCBI Taxonomy" id="412133"/>
    <lineage>
        <taxon>Eukaryota</taxon>
        <taxon>Metamonada</taxon>
        <taxon>Parabasalia</taxon>
        <taxon>Trichomonadida</taxon>
        <taxon>Trichomonadidae</taxon>
        <taxon>Trichomonas</taxon>
    </lineage>
</organism>
<dbReference type="RefSeq" id="XP_001319615.1">
    <property type="nucleotide sequence ID" value="XM_001319580.1"/>
</dbReference>
<dbReference type="EMBL" id="DS113401">
    <property type="protein sequence ID" value="EAY07392.1"/>
    <property type="molecule type" value="Genomic_DNA"/>
</dbReference>
<dbReference type="AlphaFoldDB" id="A2EJ02"/>
<sequence length="72" mass="8429">MTDYPEYSTFWEGQTANVDTNSSHGRSPYYENTTWGNGYLYGCTFENLQNCFVPKWLTKKVTENLKLRGNFN</sequence>
<accession>A2EJ02</accession>
<protein>
    <submittedName>
        <fullName evidence="1">Uncharacterized protein</fullName>
    </submittedName>
</protein>
<dbReference type="VEuPathDB" id="TrichDB:TVAGG3_0661780"/>
<gene>
    <name evidence="1" type="ORF">TVAG_205000</name>
</gene>
<proteinExistence type="predicted"/>
<name>A2EJ02_TRIV3</name>
<reference evidence="1" key="2">
    <citation type="journal article" date="2007" name="Science">
        <title>Draft genome sequence of the sexually transmitted pathogen Trichomonas vaginalis.</title>
        <authorList>
            <person name="Carlton J.M."/>
            <person name="Hirt R.P."/>
            <person name="Silva J.C."/>
            <person name="Delcher A.L."/>
            <person name="Schatz M."/>
            <person name="Zhao Q."/>
            <person name="Wortman J.R."/>
            <person name="Bidwell S.L."/>
            <person name="Alsmark U.C.M."/>
            <person name="Besteiro S."/>
            <person name="Sicheritz-Ponten T."/>
            <person name="Noel C.J."/>
            <person name="Dacks J.B."/>
            <person name="Foster P.G."/>
            <person name="Simillion C."/>
            <person name="Van de Peer Y."/>
            <person name="Miranda-Saavedra D."/>
            <person name="Barton G.J."/>
            <person name="Westrop G.D."/>
            <person name="Mueller S."/>
            <person name="Dessi D."/>
            <person name="Fiori P.L."/>
            <person name="Ren Q."/>
            <person name="Paulsen I."/>
            <person name="Zhang H."/>
            <person name="Bastida-Corcuera F.D."/>
            <person name="Simoes-Barbosa A."/>
            <person name="Brown M.T."/>
            <person name="Hayes R.D."/>
            <person name="Mukherjee M."/>
            <person name="Okumura C.Y."/>
            <person name="Schneider R."/>
            <person name="Smith A.J."/>
            <person name="Vanacova S."/>
            <person name="Villalvazo M."/>
            <person name="Haas B.J."/>
            <person name="Pertea M."/>
            <person name="Feldblyum T.V."/>
            <person name="Utterback T.R."/>
            <person name="Shu C.L."/>
            <person name="Osoegawa K."/>
            <person name="de Jong P.J."/>
            <person name="Hrdy I."/>
            <person name="Horvathova L."/>
            <person name="Zubacova Z."/>
            <person name="Dolezal P."/>
            <person name="Malik S.B."/>
            <person name="Logsdon J.M. Jr."/>
            <person name="Henze K."/>
            <person name="Gupta A."/>
            <person name="Wang C.C."/>
            <person name="Dunne R.L."/>
            <person name="Upcroft J.A."/>
            <person name="Upcroft P."/>
            <person name="White O."/>
            <person name="Salzberg S.L."/>
            <person name="Tang P."/>
            <person name="Chiu C.-H."/>
            <person name="Lee Y.-S."/>
            <person name="Embley T.M."/>
            <person name="Coombs G.H."/>
            <person name="Mottram J.C."/>
            <person name="Tachezy J."/>
            <person name="Fraser-Liggett C.M."/>
            <person name="Johnson P.J."/>
        </authorList>
    </citation>
    <scope>NUCLEOTIDE SEQUENCE [LARGE SCALE GENOMIC DNA]</scope>
    <source>
        <strain evidence="1">G3</strain>
    </source>
</reference>
<dbReference type="InParanoid" id="A2EJ02"/>
<dbReference type="VEuPathDB" id="TrichDB:TVAG_205000"/>
<dbReference type="KEGG" id="tva:4765282"/>
<reference evidence="1" key="1">
    <citation type="submission" date="2006-10" db="EMBL/GenBank/DDBJ databases">
        <authorList>
            <person name="Amadeo P."/>
            <person name="Zhao Q."/>
            <person name="Wortman J."/>
            <person name="Fraser-Liggett C."/>
            <person name="Carlton J."/>
        </authorList>
    </citation>
    <scope>NUCLEOTIDE SEQUENCE</scope>
    <source>
        <strain evidence="1">G3</strain>
    </source>
</reference>
<dbReference type="Proteomes" id="UP000001542">
    <property type="component" value="Unassembled WGS sequence"/>
</dbReference>
<evidence type="ECO:0000313" key="2">
    <source>
        <dbReference type="Proteomes" id="UP000001542"/>
    </source>
</evidence>